<proteinExistence type="predicted"/>
<gene>
    <name evidence="1" type="ORF">TNCT_404281</name>
</gene>
<dbReference type="AlphaFoldDB" id="A0A8X6HEY2"/>
<organism evidence="1 2">
    <name type="scientific">Trichonephila clavata</name>
    <name type="common">Joro spider</name>
    <name type="synonym">Nephila clavata</name>
    <dbReference type="NCBI Taxonomy" id="2740835"/>
    <lineage>
        <taxon>Eukaryota</taxon>
        <taxon>Metazoa</taxon>
        <taxon>Ecdysozoa</taxon>
        <taxon>Arthropoda</taxon>
        <taxon>Chelicerata</taxon>
        <taxon>Arachnida</taxon>
        <taxon>Araneae</taxon>
        <taxon>Araneomorphae</taxon>
        <taxon>Entelegynae</taxon>
        <taxon>Araneoidea</taxon>
        <taxon>Nephilidae</taxon>
        <taxon>Trichonephila</taxon>
    </lineage>
</organism>
<evidence type="ECO:0000313" key="1">
    <source>
        <dbReference type="EMBL" id="GFR20825.1"/>
    </source>
</evidence>
<reference evidence="1" key="1">
    <citation type="submission" date="2020-07" db="EMBL/GenBank/DDBJ databases">
        <title>Multicomponent nature underlies the extraordinary mechanical properties of spider dragline silk.</title>
        <authorList>
            <person name="Kono N."/>
            <person name="Nakamura H."/>
            <person name="Mori M."/>
            <person name="Yoshida Y."/>
            <person name="Ohtoshi R."/>
            <person name="Malay A.D."/>
            <person name="Moran D.A.P."/>
            <person name="Tomita M."/>
            <person name="Numata K."/>
            <person name="Arakawa K."/>
        </authorList>
    </citation>
    <scope>NUCLEOTIDE SEQUENCE</scope>
</reference>
<dbReference type="EMBL" id="BMAO01018087">
    <property type="protein sequence ID" value="GFR20825.1"/>
    <property type="molecule type" value="Genomic_DNA"/>
</dbReference>
<protein>
    <submittedName>
        <fullName evidence="1">Uncharacterized protein</fullName>
    </submittedName>
</protein>
<comment type="caution">
    <text evidence="1">The sequence shown here is derived from an EMBL/GenBank/DDBJ whole genome shotgun (WGS) entry which is preliminary data.</text>
</comment>
<evidence type="ECO:0000313" key="2">
    <source>
        <dbReference type="Proteomes" id="UP000887116"/>
    </source>
</evidence>
<keyword evidence="2" id="KW-1185">Reference proteome</keyword>
<dbReference type="Proteomes" id="UP000887116">
    <property type="component" value="Unassembled WGS sequence"/>
</dbReference>
<name>A0A8X6HEY2_TRICU</name>
<sequence>MENDTEKVFLPPLPAVDFVFQQSSTPCLFDYKAMLQTSMDLLRHFKTQWIPLKQGNCPRTLIRKVISKAGPLLGSVPRFDSRGNLSSHPCHGPIHYSTSCVLMCRWTTEDLSG</sequence>
<accession>A0A8X6HEY2</accession>